<accession>A0A8X6GJY2</accession>
<sequence length="78" mass="8962">MKDRVQQMTSRDASSSCIFMSSTKRITHIGGRYIILTADCHTEEAVKHLTSVREDILTQHEKQALVQLNLLQNHPRMI</sequence>
<reference evidence="1" key="1">
    <citation type="submission" date="2020-07" db="EMBL/GenBank/DDBJ databases">
        <title>Multicomponent nature underlies the extraordinary mechanical properties of spider dragline silk.</title>
        <authorList>
            <person name="Kono N."/>
            <person name="Nakamura H."/>
            <person name="Mori M."/>
            <person name="Yoshida Y."/>
            <person name="Ohtoshi R."/>
            <person name="Malay A.D."/>
            <person name="Moran D.A.P."/>
            <person name="Tomita M."/>
            <person name="Numata K."/>
            <person name="Arakawa K."/>
        </authorList>
    </citation>
    <scope>NUCLEOTIDE SEQUENCE</scope>
</reference>
<organism evidence="1 2">
    <name type="scientific">Trichonephila clavata</name>
    <name type="common">Joro spider</name>
    <name type="synonym">Nephila clavata</name>
    <dbReference type="NCBI Taxonomy" id="2740835"/>
    <lineage>
        <taxon>Eukaryota</taxon>
        <taxon>Metazoa</taxon>
        <taxon>Ecdysozoa</taxon>
        <taxon>Arthropoda</taxon>
        <taxon>Chelicerata</taxon>
        <taxon>Arachnida</taxon>
        <taxon>Araneae</taxon>
        <taxon>Araneomorphae</taxon>
        <taxon>Entelegynae</taxon>
        <taxon>Araneoidea</taxon>
        <taxon>Nephilidae</taxon>
        <taxon>Trichonephila</taxon>
    </lineage>
</organism>
<protein>
    <submittedName>
        <fullName evidence="1">Uncharacterized protein</fullName>
    </submittedName>
</protein>
<evidence type="ECO:0000313" key="1">
    <source>
        <dbReference type="EMBL" id="GFR05897.1"/>
    </source>
</evidence>
<keyword evidence="2" id="KW-1185">Reference proteome</keyword>
<gene>
    <name evidence="1" type="ORF">TNCT_339801</name>
</gene>
<proteinExistence type="predicted"/>
<evidence type="ECO:0000313" key="2">
    <source>
        <dbReference type="Proteomes" id="UP000887116"/>
    </source>
</evidence>
<name>A0A8X6GJY2_TRICU</name>
<dbReference type="AlphaFoldDB" id="A0A8X6GJY2"/>
<dbReference type="Proteomes" id="UP000887116">
    <property type="component" value="Unassembled WGS sequence"/>
</dbReference>
<dbReference type="EMBL" id="BMAO01035782">
    <property type="protein sequence ID" value="GFR05897.1"/>
    <property type="molecule type" value="Genomic_DNA"/>
</dbReference>
<dbReference type="OrthoDB" id="10470683at2759"/>
<comment type="caution">
    <text evidence="1">The sequence shown here is derived from an EMBL/GenBank/DDBJ whole genome shotgun (WGS) entry which is preliminary data.</text>
</comment>